<evidence type="ECO:0000313" key="3">
    <source>
        <dbReference type="EMBL" id="RII94700.1"/>
    </source>
</evidence>
<feature type="compositionally biased region" description="Gly residues" evidence="1">
    <location>
        <begin position="72"/>
        <end position="81"/>
    </location>
</feature>
<sequence length="88" mass="9023">MISNSGAGIGIALYVLVILALAVLSIVATVVLIRLALVARRTLLVTTSLQEARLELIREQTARLQADDDGDGNGGPYGPGAGPSDPIA</sequence>
<gene>
    <name evidence="3" type="ORF">DZF96_14915</name>
</gene>
<protein>
    <submittedName>
        <fullName evidence="3">Uncharacterized protein</fullName>
    </submittedName>
</protein>
<evidence type="ECO:0000256" key="1">
    <source>
        <dbReference type="SAM" id="MobiDB-lite"/>
    </source>
</evidence>
<dbReference type="AlphaFoldDB" id="A0A399NKL9"/>
<keyword evidence="2" id="KW-0472">Membrane</keyword>
<feature type="region of interest" description="Disordered" evidence="1">
    <location>
        <begin position="63"/>
        <end position="88"/>
    </location>
</feature>
<dbReference type="Proteomes" id="UP000266298">
    <property type="component" value="Unassembled WGS sequence"/>
</dbReference>
<dbReference type="RefSeq" id="WP_119374231.1">
    <property type="nucleotide sequence ID" value="NZ_QWEC01000354.1"/>
</dbReference>
<feature type="transmembrane region" description="Helical" evidence="2">
    <location>
        <begin position="12"/>
        <end position="37"/>
    </location>
</feature>
<evidence type="ECO:0000256" key="2">
    <source>
        <dbReference type="SAM" id="Phobius"/>
    </source>
</evidence>
<organism evidence="3 4">
    <name type="scientific">Clavibacter michiganensis</name>
    <dbReference type="NCBI Taxonomy" id="28447"/>
    <lineage>
        <taxon>Bacteria</taxon>
        <taxon>Bacillati</taxon>
        <taxon>Actinomycetota</taxon>
        <taxon>Actinomycetes</taxon>
        <taxon>Micrococcales</taxon>
        <taxon>Microbacteriaceae</taxon>
        <taxon>Clavibacter</taxon>
    </lineage>
</organism>
<keyword evidence="2" id="KW-1133">Transmembrane helix</keyword>
<proteinExistence type="predicted"/>
<reference evidence="3 4" key="1">
    <citation type="submission" date="2018-08" db="EMBL/GenBank/DDBJ databases">
        <title>Genome Sequence of Clavibacter michiganensis Subspecies type strains, and the Atypical Peach-Colored Strains Isolated from Tomato.</title>
        <authorList>
            <person name="Osdaghi E."/>
            <person name="Portier P."/>
            <person name="Briand M."/>
            <person name="Jacques M.-A."/>
        </authorList>
    </citation>
    <scope>NUCLEOTIDE SEQUENCE [LARGE SCALE GENOMIC DNA]</scope>
    <source>
        <strain evidence="3 4">CFBP 7493</strain>
    </source>
</reference>
<evidence type="ECO:0000313" key="4">
    <source>
        <dbReference type="Proteomes" id="UP000266298"/>
    </source>
</evidence>
<comment type="caution">
    <text evidence="3">The sequence shown here is derived from an EMBL/GenBank/DDBJ whole genome shotgun (WGS) entry which is preliminary data.</text>
</comment>
<keyword evidence="2" id="KW-0812">Transmembrane</keyword>
<dbReference type="EMBL" id="QWEC01000354">
    <property type="protein sequence ID" value="RII94700.1"/>
    <property type="molecule type" value="Genomic_DNA"/>
</dbReference>
<name>A0A399NKL9_9MICO</name>
<accession>A0A399NKL9</accession>